<evidence type="ECO:0000256" key="2">
    <source>
        <dbReference type="ARBA" id="ARBA00022692"/>
    </source>
</evidence>
<proteinExistence type="predicted"/>
<sequence>MESVSAHIVILCARTPTLGDGAAFCDENATNNPIKLSDDQCRGVAVILHYLFGVHFSFLFLEGLNNYSINTFMANGTSLVGRFKNILIGICVPAIPVLLTALTHFKTYIHESTCWCNMNAVNFYAELLPAALICVPAMVLSEATGMGKYKENPKSLPEKRSSAYTSSRGALVVIPLSFAAWLVGMAAVDRTDLSLYSACSILNTILGVTIIIAHCLGNDLARSILGKIFFCFKWIKPMILKHKLENENKAKAKNTSSSSSSEDSPSNENSPSIGDDKSNEIKAENAKDDIDLDKLIRSAVANVDTDFVARSPSN</sequence>
<keyword evidence="2 6" id="KW-0812">Transmembrane</keyword>
<dbReference type="WBParaSite" id="PSAMB.scaffold296size58481.g4517.t1">
    <property type="protein sequence ID" value="PSAMB.scaffold296size58481.g4517.t1"/>
    <property type="gene ID" value="PSAMB.scaffold296size58481.g4517"/>
</dbReference>
<dbReference type="Pfam" id="PF00002">
    <property type="entry name" value="7tm_2"/>
    <property type="match status" value="1"/>
</dbReference>
<evidence type="ECO:0000256" key="1">
    <source>
        <dbReference type="ARBA" id="ARBA00004141"/>
    </source>
</evidence>
<dbReference type="Proteomes" id="UP000887566">
    <property type="component" value="Unplaced"/>
</dbReference>
<feature type="transmembrane region" description="Helical" evidence="6">
    <location>
        <begin position="85"/>
        <end position="103"/>
    </location>
</feature>
<accession>A0A914W0K2</accession>
<evidence type="ECO:0000256" key="5">
    <source>
        <dbReference type="SAM" id="MobiDB-lite"/>
    </source>
</evidence>
<comment type="subcellular location">
    <subcellularLocation>
        <location evidence="1">Membrane</location>
        <topology evidence="1">Multi-pass membrane protein</topology>
    </subcellularLocation>
</comment>
<dbReference type="Gene3D" id="1.20.1070.10">
    <property type="entry name" value="Rhodopsin 7-helix transmembrane proteins"/>
    <property type="match status" value="1"/>
</dbReference>
<feature type="transmembrane region" description="Helical" evidence="6">
    <location>
        <begin position="169"/>
        <end position="188"/>
    </location>
</feature>
<feature type="compositionally biased region" description="Low complexity" evidence="5">
    <location>
        <begin position="256"/>
        <end position="272"/>
    </location>
</feature>
<dbReference type="AlphaFoldDB" id="A0A914W0K2"/>
<dbReference type="PANTHER" id="PTHR12011:SF347">
    <property type="entry name" value="FI21270P1-RELATED"/>
    <property type="match status" value="1"/>
</dbReference>
<evidence type="ECO:0000313" key="7">
    <source>
        <dbReference type="Proteomes" id="UP000887566"/>
    </source>
</evidence>
<name>A0A914W0K2_9BILA</name>
<feature type="transmembrane region" description="Helical" evidence="6">
    <location>
        <begin position="123"/>
        <end position="140"/>
    </location>
</feature>
<evidence type="ECO:0000313" key="8">
    <source>
        <dbReference type="WBParaSite" id="PSAMB.scaffold296size58481.g4517.t1"/>
    </source>
</evidence>
<dbReference type="InterPro" id="IPR000832">
    <property type="entry name" value="GPCR_2_secretin-like"/>
</dbReference>
<feature type="transmembrane region" description="Helical" evidence="6">
    <location>
        <begin position="45"/>
        <end position="64"/>
    </location>
</feature>
<dbReference type="GO" id="GO:0005886">
    <property type="term" value="C:plasma membrane"/>
    <property type="evidence" value="ECO:0007669"/>
    <property type="project" value="TreeGrafter"/>
</dbReference>
<keyword evidence="7" id="KW-1185">Reference proteome</keyword>
<keyword evidence="4 6" id="KW-0472">Membrane</keyword>
<organism evidence="7 8">
    <name type="scientific">Plectus sambesii</name>
    <dbReference type="NCBI Taxonomy" id="2011161"/>
    <lineage>
        <taxon>Eukaryota</taxon>
        <taxon>Metazoa</taxon>
        <taxon>Ecdysozoa</taxon>
        <taxon>Nematoda</taxon>
        <taxon>Chromadorea</taxon>
        <taxon>Plectida</taxon>
        <taxon>Plectina</taxon>
        <taxon>Plectoidea</taxon>
        <taxon>Plectidae</taxon>
        <taxon>Plectus</taxon>
    </lineage>
</organism>
<feature type="region of interest" description="Disordered" evidence="5">
    <location>
        <begin position="251"/>
        <end position="280"/>
    </location>
</feature>
<evidence type="ECO:0000256" key="4">
    <source>
        <dbReference type="ARBA" id="ARBA00023136"/>
    </source>
</evidence>
<dbReference type="PANTHER" id="PTHR12011">
    <property type="entry name" value="ADHESION G-PROTEIN COUPLED RECEPTOR"/>
    <property type="match status" value="1"/>
</dbReference>
<protein>
    <submittedName>
        <fullName evidence="8">G-protein coupled receptors family 2 profile 2 domain-containing protein</fullName>
    </submittedName>
</protein>
<keyword evidence="3 6" id="KW-1133">Transmembrane helix</keyword>
<reference evidence="8" key="1">
    <citation type="submission" date="2022-11" db="UniProtKB">
        <authorList>
            <consortium name="WormBaseParasite"/>
        </authorList>
    </citation>
    <scope>IDENTIFICATION</scope>
</reference>
<dbReference type="GO" id="GO:0004930">
    <property type="term" value="F:G protein-coupled receptor activity"/>
    <property type="evidence" value="ECO:0007669"/>
    <property type="project" value="InterPro"/>
</dbReference>
<evidence type="ECO:0000256" key="6">
    <source>
        <dbReference type="SAM" id="Phobius"/>
    </source>
</evidence>
<evidence type="ECO:0000256" key="3">
    <source>
        <dbReference type="ARBA" id="ARBA00022989"/>
    </source>
</evidence>
<feature type="transmembrane region" description="Helical" evidence="6">
    <location>
        <begin position="194"/>
        <end position="217"/>
    </location>
</feature>